<sequence length="147" mass="16746">MPHLGNTHGSDRVSTPPTQDTKLTSHSNGWFDWTHRARWSELPPNLTPTRSRMIVQDLQIAQDHWNHVDPQHRVGPRDVSSPDHRSFGHHQQSPTAYRGYVGSPRSKDSHDSRLNPHGRIVPSGAVECDRPIWMSEKQREAIKACRG</sequence>
<dbReference type="AlphaFoldDB" id="A0A9P6QYB0"/>
<accession>A0A9P6QYB0</accession>
<feature type="region of interest" description="Disordered" evidence="1">
    <location>
        <begin position="64"/>
        <end position="122"/>
    </location>
</feature>
<feature type="compositionally biased region" description="Basic and acidic residues" evidence="1">
    <location>
        <begin position="105"/>
        <end position="114"/>
    </location>
</feature>
<feature type="compositionally biased region" description="Basic and acidic residues" evidence="1">
    <location>
        <begin position="64"/>
        <end position="86"/>
    </location>
</feature>
<gene>
    <name evidence="2" type="ORF">BGZ97_001166</name>
</gene>
<dbReference type="OrthoDB" id="2445249at2759"/>
<comment type="caution">
    <text evidence="2">The sequence shown here is derived from an EMBL/GenBank/DDBJ whole genome shotgun (WGS) entry which is preliminary data.</text>
</comment>
<keyword evidence="3" id="KW-1185">Reference proteome</keyword>
<feature type="compositionally biased region" description="Polar residues" evidence="1">
    <location>
        <begin position="12"/>
        <end position="26"/>
    </location>
</feature>
<evidence type="ECO:0000313" key="2">
    <source>
        <dbReference type="EMBL" id="KAG0305282.1"/>
    </source>
</evidence>
<organism evidence="2 3">
    <name type="scientific">Linnemannia gamsii</name>
    <dbReference type="NCBI Taxonomy" id="64522"/>
    <lineage>
        <taxon>Eukaryota</taxon>
        <taxon>Fungi</taxon>
        <taxon>Fungi incertae sedis</taxon>
        <taxon>Mucoromycota</taxon>
        <taxon>Mortierellomycotina</taxon>
        <taxon>Mortierellomycetes</taxon>
        <taxon>Mortierellales</taxon>
        <taxon>Mortierellaceae</taxon>
        <taxon>Linnemannia</taxon>
    </lineage>
</organism>
<evidence type="ECO:0000313" key="3">
    <source>
        <dbReference type="Proteomes" id="UP000823405"/>
    </source>
</evidence>
<protein>
    <submittedName>
        <fullName evidence="2">Uncharacterized protein</fullName>
    </submittedName>
</protein>
<evidence type="ECO:0000256" key="1">
    <source>
        <dbReference type="SAM" id="MobiDB-lite"/>
    </source>
</evidence>
<name>A0A9P6QYB0_9FUNG</name>
<proteinExistence type="predicted"/>
<feature type="region of interest" description="Disordered" evidence="1">
    <location>
        <begin position="1"/>
        <end position="26"/>
    </location>
</feature>
<dbReference type="Proteomes" id="UP000823405">
    <property type="component" value="Unassembled WGS sequence"/>
</dbReference>
<reference evidence="2" key="1">
    <citation type="journal article" date="2020" name="Fungal Divers.">
        <title>Resolving the Mortierellaceae phylogeny through synthesis of multi-gene phylogenetics and phylogenomics.</title>
        <authorList>
            <person name="Vandepol N."/>
            <person name="Liber J."/>
            <person name="Desiro A."/>
            <person name="Na H."/>
            <person name="Kennedy M."/>
            <person name="Barry K."/>
            <person name="Grigoriev I.V."/>
            <person name="Miller A.N."/>
            <person name="O'Donnell K."/>
            <person name="Stajich J.E."/>
            <person name="Bonito G."/>
        </authorList>
    </citation>
    <scope>NUCLEOTIDE SEQUENCE</scope>
    <source>
        <strain evidence="2">NVP60</strain>
    </source>
</reference>
<dbReference type="EMBL" id="JAAAIN010001230">
    <property type="protein sequence ID" value="KAG0305282.1"/>
    <property type="molecule type" value="Genomic_DNA"/>
</dbReference>